<protein>
    <submittedName>
        <fullName evidence="1">Gamma-glutamyltransferase family protein</fullName>
    </submittedName>
</protein>
<dbReference type="InterPro" id="IPR029055">
    <property type="entry name" value="Ntn_hydrolases_N"/>
</dbReference>
<comment type="caution">
    <text evidence="1">The sequence shown here is derived from an EMBL/GenBank/DDBJ whole genome shotgun (WGS) entry which is preliminary data.</text>
</comment>
<organism evidence="1 2">
    <name type="scientific">Pseudaminobacter soli</name>
    <name type="common">ex Zhang et al. 2022</name>
    <dbReference type="NCBI Taxonomy" id="2831468"/>
    <lineage>
        <taxon>Bacteria</taxon>
        <taxon>Pseudomonadati</taxon>
        <taxon>Pseudomonadota</taxon>
        <taxon>Alphaproteobacteria</taxon>
        <taxon>Hyphomicrobiales</taxon>
        <taxon>Phyllobacteriaceae</taxon>
        <taxon>Pseudaminobacter</taxon>
    </lineage>
</organism>
<dbReference type="RefSeq" id="WP_188254954.1">
    <property type="nucleotide sequence ID" value="NZ_JABVCF010000006.1"/>
</dbReference>
<dbReference type="InterPro" id="IPR043137">
    <property type="entry name" value="GGT_ssub_C"/>
</dbReference>
<dbReference type="Pfam" id="PF01019">
    <property type="entry name" value="G_glu_transpept"/>
    <property type="match status" value="1"/>
</dbReference>
<dbReference type="Gene3D" id="3.60.20.40">
    <property type="match status" value="1"/>
</dbReference>
<proteinExistence type="predicted"/>
<accession>A0A942I2B2</accession>
<dbReference type="SUPFAM" id="SSF56235">
    <property type="entry name" value="N-terminal nucleophile aminohydrolases (Ntn hydrolases)"/>
    <property type="match status" value="1"/>
</dbReference>
<dbReference type="PRINTS" id="PR01210">
    <property type="entry name" value="GGTRANSPTASE"/>
</dbReference>
<keyword evidence="2" id="KW-1185">Reference proteome</keyword>
<dbReference type="PANTHER" id="PTHR43881">
    <property type="entry name" value="GAMMA-GLUTAMYLTRANSPEPTIDASE (AFU_ORTHOLOGUE AFUA_4G13580)"/>
    <property type="match status" value="1"/>
</dbReference>
<gene>
    <name evidence="1" type="ORF">KEU06_12250</name>
</gene>
<dbReference type="InterPro" id="IPR043138">
    <property type="entry name" value="GGT_lsub"/>
</dbReference>
<name>A0A942I2B2_9HYPH</name>
<dbReference type="PANTHER" id="PTHR43881:SF1">
    <property type="entry name" value="GAMMA-GLUTAMYLTRANSPEPTIDASE (AFU_ORTHOLOGUE AFUA_4G13580)"/>
    <property type="match status" value="1"/>
</dbReference>
<dbReference type="Proteomes" id="UP000680348">
    <property type="component" value="Unassembled WGS sequence"/>
</dbReference>
<evidence type="ECO:0000313" key="2">
    <source>
        <dbReference type="Proteomes" id="UP000680348"/>
    </source>
</evidence>
<dbReference type="InterPro" id="IPR052896">
    <property type="entry name" value="GGT-like_enzyme"/>
</dbReference>
<dbReference type="Gene3D" id="1.10.246.130">
    <property type="match status" value="1"/>
</dbReference>
<reference evidence="1" key="1">
    <citation type="submission" date="2021-04" db="EMBL/GenBank/DDBJ databases">
        <title>Pseudaminobacter soli sp. nov., isolated from paddy soil contaminated by heavy metals.</title>
        <authorList>
            <person name="Zhang K."/>
        </authorList>
    </citation>
    <scope>NUCLEOTIDE SEQUENCE</scope>
    <source>
        <strain evidence="1">19-2017</strain>
    </source>
</reference>
<dbReference type="AlphaFoldDB" id="A0A942I2B2"/>
<evidence type="ECO:0000313" key="1">
    <source>
        <dbReference type="EMBL" id="MBS3649382.1"/>
    </source>
</evidence>
<sequence length="528" mass="56217">MRELSLPGRSAVYAGEAMAATSHPLATSTALHILRRGGTAMDAAIAASAVLAVVESPETGIGGDCFALYAPEGQMPPIAFNGSGRAPLAAEIGWYEERAIGKIADDSAHAVTIPGAVDAWWRLHGRFGRLDFAELLQPAIRYAENGYVVHERVAAEWQVAAARLENDSSARSLFLACGRAPEPGTVMRNGALARSLDLIARKGRKGFYEGELAQAMVAHLQSRGGLHTMEDFARTAGEFVEPISIDRGANRIFQMPPNTQGVVALMILRLLDACGAGDLDFLSPEHTHLAIEAAKISYGYRDRLLGDSERSGAILDLLDDKDAIARLAAGILPRRMNPDLPKVAGGSANTVYLAVVDRDRNVASFINSIYHSFGSGICAPGTGILLQNRGVSFRIDRDHPNAIGPGRRPMHTIIPGMVGRDGRAVLSFGVMGGDYQPMGHAHVLTAVQDHGYDLQAACDAPRYLPVSGRVEVERGMDPRTCETLSSWGHELVPAADPLGGAQMISINWDSGTLAAGSDPRKDGCALGY</sequence>
<dbReference type="EMBL" id="JAGWCR010000006">
    <property type="protein sequence ID" value="MBS3649382.1"/>
    <property type="molecule type" value="Genomic_DNA"/>
</dbReference>